<reference evidence="3" key="1">
    <citation type="submission" date="2020-05" db="UniProtKB">
        <authorList>
            <consortium name="EnsemblMetazoa"/>
        </authorList>
    </citation>
    <scope>IDENTIFICATION</scope>
    <source>
        <strain evidence="3">USDA</strain>
    </source>
</reference>
<keyword evidence="4" id="KW-1185">Reference proteome</keyword>
<dbReference type="GO" id="GO:0023052">
    <property type="term" value="P:signaling"/>
    <property type="evidence" value="ECO:0007669"/>
    <property type="project" value="InterPro"/>
</dbReference>
<gene>
    <name evidence="3" type="primary">106088766</name>
</gene>
<dbReference type="PANTHER" id="PTHR12353:SF31">
    <property type="entry name" value="LD44824P"/>
    <property type="match status" value="1"/>
</dbReference>
<evidence type="ECO:0000256" key="1">
    <source>
        <dbReference type="ARBA" id="ARBA00008839"/>
    </source>
</evidence>
<sequence length="757" mass="81354">MDRSMDSIGSCSLDVDAESSDISDTSGSLNFPTPISIKDITREFTANIRERCSLQTVKNNTTAYVDPVTGQVCIALTTQPPNTTSATVGTVNNNIAIGEPHCKTTAATVNLLSPQTPDVDTYDKKPSYLNLACCVNGYSNITTYDSKIRQDINKSREVSPIRPSSSSLQYCKKNNSLAPPVLLAMPNVNVTSPHHHHLHMTSNGGGGGSGIMTTIGTKYTIIENNNHAQNGSDSLHNLSVGGDEVGGGGGGVGGGGSSSTARSFIQQRVERLYGPGALAQGFYSPKKTKASPQRLNRSQTCENGGGSATSELARKFQELSPSKDYNKFREKLTTNGRPSIPASLSSSAADNLNTENNNIDLPCLRHLSQEFRAQLPIVSPKRNFSRSSPGRELTNHSNTTMVSNTHTTTTKTNETQNYSTSNGTTTTSNSITKTTTTTINNHYHHPHNNESKSQNIINSSGIGDQTIDEVDRQIPLETSTELVHTPLPASASSTSSTVHVLQPLAAEVVVTPNSQISKETAFSDATETPNTTSSNGAVAPIKDAHFFLQQLKSEQNRLLEMAAVAEKYLDALASNPDITEDTLGLLRSAAGKARLLVSQKMKQFEGLCHNNLNSSPEDQFPTTVDDLQGFWDMVYLQVDHIDSIFKGIEQLKANEWKKPADMLMPTMANNSSNSLKTPKTIKTNKSRANTPLANGGGSSSAASTPSAAALKREAQRKKLQEMKRRNREAMAAAAGHTNDTLIDGVEILAVDTKEQES</sequence>
<name>A0A1I8Q4D9_STOCA</name>
<feature type="region of interest" description="Disordered" evidence="2">
    <location>
        <begin position="283"/>
        <end position="308"/>
    </location>
</feature>
<dbReference type="Proteomes" id="UP000095300">
    <property type="component" value="Unassembled WGS sequence"/>
</dbReference>
<protein>
    <recommendedName>
        <fullName evidence="5">Guanylate-kinase-associated protein</fullName>
    </recommendedName>
</protein>
<dbReference type="Pfam" id="PF03359">
    <property type="entry name" value="GKAP"/>
    <property type="match status" value="1"/>
</dbReference>
<feature type="compositionally biased region" description="Low complexity" evidence="2">
    <location>
        <begin position="699"/>
        <end position="709"/>
    </location>
</feature>
<evidence type="ECO:0000313" key="3">
    <source>
        <dbReference type="EnsemblMetazoa" id="SCAU013816-PA"/>
    </source>
</evidence>
<evidence type="ECO:0000256" key="2">
    <source>
        <dbReference type="SAM" id="MobiDB-lite"/>
    </source>
</evidence>
<feature type="compositionally biased region" description="Basic and acidic residues" evidence="2">
    <location>
        <begin position="710"/>
        <end position="723"/>
    </location>
</feature>
<dbReference type="PANTHER" id="PTHR12353">
    <property type="entry name" value="DISKS LARGE-ASSOCIATED PROTEIN DAP SAP90/PSD-95-ASSOCIATED PROTEIN"/>
    <property type="match status" value="1"/>
</dbReference>
<dbReference type="GO" id="GO:0098978">
    <property type="term" value="C:glutamatergic synapse"/>
    <property type="evidence" value="ECO:0007669"/>
    <property type="project" value="TreeGrafter"/>
</dbReference>
<feature type="region of interest" description="Disordered" evidence="2">
    <location>
        <begin position="241"/>
        <end position="261"/>
    </location>
</feature>
<feature type="compositionally biased region" description="Polar residues" evidence="2">
    <location>
        <begin position="451"/>
        <end position="461"/>
    </location>
</feature>
<organism evidence="3 4">
    <name type="scientific">Stomoxys calcitrans</name>
    <name type="common">Stable fly</name>
    <name type="synonym">Conops calcitrans</name>
    <dbReference type="NCBI Taxonomy" id="35570"/>
    <lineage>
        <taxon>Eukaryota</taxon>
        <taxon>Metazoa</taxon>
        <taxon>Ecdysozoa</taxon>
        <taxon>Arthropoda</taxon>
        <taxon>Hexapoda</taxon>
        <taxon>Insecta</taxon>
        <taxon>Pterygota</taxon>
        <taxon>Neoptera</taxon>
        <taxon>Endopterygota</taxon>
        <taxon>Diptera</taxon>
        <taxon>Brachycera</taxon>
        <taxon>Muscomorpha</taxon>
        <taxon>Muscoidea</taxon>
        <taxon>Muscidae</taxon>
        <taxon>Stomoxys</taxon>
    </lineage>
</organism>
<dbReference type="VEuPathDB" id="VectorBase:SCAU013816"/>
<evidence type="ECO:0000313" key="4">
    <source>
        <dbReference type="Proteomes" id="UP000095300"/>
    </source>
</evidence>
<dbReference type="InterPro" id="IPR005026">
    <property type="entry name" value="SAPAP"/>
</dbReference>
<feature type="region of interest" description="Disordered" evidence="2">
    <location>
        <begin position="381"/>
        <end position="461"/>
    </location>
</feature>
<proteinExistence type="inferred from homology"/>
<feature type="compositionally biased region" description="Low complexity" evidence="2">
    <location>
        <begin position="395"/>
        <end position="441"/>
    </location>
</feature>
<dbReference type="GO" id="GO:0060090">
    <property type="term" value="F:molecular adaptor activity"/>
    <property type="evidence" value="ECO:0007669"/>
    <property type="project" value="TreeGrafter"/>
</dbReference>
<feature type="compositionally biased region" description="Polar residues" evidence="2">
    <location>
        <begin position="667"/>
        <end position="692"/>
    </location>
</feature>
<dbReference type="STRING" id="35570.A0A1I8Q4D9"/>
<evidence type="ECO:0008006" key="5">
    <source>
        <dbReference type="Google" id="ProtNLM"/>
    </source>
</evidence>
<dbReference type="OrthoDB" id="10036956at2759"/>
<dbReference type="AlphaFoldDB" id="A0A1I8Q4D9"/>
<feature type="compositionally biased region" description="Gly residues" evidence="2">
    <location>
        <begin position="243"/>
        <end position="257"/>
    </location>
</feature>
<comment type="similarity">
    <text evidence="1">Belongs to the SAPAP family.</text>
</comment>
<dbReference type="GO" id="GO:0099572">
    <property type="term" value="C:postsynaptic specialization"/>
    <property type="evidence" value="ECO:0007669"/>
    <property type="project" value="TreeGrafter"/>
</dbReference>
<dbReference type="EnsemblMetazoa" id="SCAU013816-RA">
    <property type="protein sequence ID" value="SCAU013816-PA"/>
    <property type="gene ID" value="SCAU013816"/>
</dbReference>
<dbReference type="KEGG" id="scac:106088766"/>
<feature type="compositionally biased region" description="Polar residues" evidence="2">
    <location>
        <begin position="290"/>
        <end position="302"/>
    </location>
</feature>
<feature type="region of interest" description="Disordered" evidence="2">
    <location>
        <begin position="666"/>
        <end position="737"/>
    </location>
</feature>
<accession>A0A1I8Q4D9</accession>